<sequence length="408" mass="45882">MLRQRISRLQLAAIYLRALRNEIEVDIDGYKAVGARPEDFGFLPRLSGIWPRLKGAPRLSSSGARLLRGIWKLGLFIPFFIRQYLSLVRNAASSEPAAAGPSIHILLSALAPQLIANAQGTTATAFTVPWQRYPNGVPHSYRITIGDVLTRRDLLNCLLDAIAIARRIADRKGMFADWHLQTYTLFRWICVARALEKIQCNRMVMANHYDRWAILIDRLARQTGRSVAIAQHGIEAWRRLPTKLRSVDTLHVYNRQEAALFKQFILSPEAVEAVEVFFLDNSIRLAGAKAGNGPTRVVIVGHPEHDVNQLRFLHAARKARPDVQFIYKPHPTARSVNADIEAVTLVWDEPGVFPRCEFVFSYQSTLGLQYRDAGIPTFIHDRDMSDSQVNVAVGSIPEAVQPLRPTNA</sequence>
<protein>
    <submittedName>
        <fullName evidence="1">Uncharacterized protein</fullName>
    </submittedName>
</protein>
<dbReference type="Proteomes" id="UP000595857">
    <property type="component" value="Chromosome"/>
</dbReference>
<gene>
    <name evidence="1" type="ORF">JI748_11470</name>
</gene>
<evidence type="ECO:0000313" key="1">
    <source>
        <dbReference type="EMBL" id="QQR38397.1"/>
    </source>
</evidence>
<dbReference type="RefSeq" id="WP_201630696.1">
    <property type="nucleotide sequence ID" value="NZ_CP068046.1"/>
</dbReference>
<organism evidence="1 2">
    <name type="scientific">Devosia rhizoryzae</name>
    <dbReference type="NCBI Taxonomy" id="2774137"/>
    <lineage>
        <taxon>Bacteria</taxon>
        <taxon>Pseudomonadati</taxon>
        <taxon>Pseudomonadota</taxon>
        <taxon>Alphaproteobacteria</taxon>
        <taxon>Hyphomicrobiales</taxon>
        <taxon>Devosiaceae</taxon>
        <taxon>Devosia</taxon>
    </lineage>
</organism>
<evidence type="ECO:0000313" key="2">
    <source>
        <dbReference type="Proteomes" id="UP000595857"/>
    </source>
</evidence>
<accession>A0ABX7C6N7</accession>
<name>A0ABX7C6N7_9HYPH</name>
<proteinExistence type="predicted"/>
<keyword evidence="2" id="KW-1185">Reference proteome</keyword>
<reference evidence="1 2" key="1">
    <citation type="submission" date="2021-01" db="EMBL/GenBank/DDBJ databases">
        <title>Genome seq and assembly of Devosia sp. LEGU1.</title>
        <authorList>
            <person name="Chhetri G."/>
        </authorList>
    </citation>
    <scope>NUCLEOTIDE SEQUENCE [LARGE SCALE GENOMIC DNA]</scope>
    <source>
        <strain evidence="1 2">LEGU1</strain>
    </source>
</reference>
<dbReference type="EMBL" id="CP068046">
    <property type="protein sequence ID" value="QQR38397.1"/>
    <property type="molecule type" value="Genomic_DNA"/>
</dbReference>